<keyword evidence="3" id="KW-1185">Reference proteome</keyword>
<gene>
    <name evidence="2" type="ORF">Vbra_16479</name>
</gene>
<feature type="compositionally biased region" description="Acidic residues" evidence="1">
    <location>
        <begin position="36"/>
        <end position="51"/>
    </location>
</feature>
<accession>A0A0G4FYQ3</accession>
<feature type="compositionally biased region" description="Low complexity" evidence="1">
    <location>
        <begin position="56"/>
        <end position="78"/>
    </location>
</feature>
<dbReference type="Proteomes" id="UP000041254">
    <property type="component" value="Unassembled WGS sequence"/>
</dbReference>
<proteinExistence type="predicted"/>
<evidence type="ECO:0000313" key="3">
    <source>
        <dbReference type="Proteomes" id="UP000041254"/>
    </source>
</evidence>
<sequence length="214" mass="22465">MQSLFGHCRPFRCLAFLTRSRRPANSEYSPVRPNMDWDDDMDDESFFDDWDNDAKPLSNPSPSQPASSSAAPGGANASDRAGPSPHDGTASTAATSQSSSCRSSAGGEPAVLNGVHHEPPTDKSVTPPRTKMPTGGKAPSRGGSGSGSGSQDIFAELGMMPTYKAPLRADATRKKRTSVKTLLGCEDADDDAVVWGDEDLALDDPITPPSATGR</sequence>
<feature type="region of interest" description="Disordered" evidence="1">
    <location>
        <begin position="22"/>
        <end position="153"/>
    </location>
</feature>
<dbReference type="VEuPathDB" id="CryptoDB:Vbra_16479"/>
<evidence type="ECO:0000256" key="1">
    <source>
        <dbReference type="SAM" id="MobiDB-lite"/>
    </source>
</evidence>
<dbReference type="InParanoid" id="A0A0G4FYQ3"/>
<feature type="compositionally biased region" description="Low complexity" evidence="1">
    <location>
        <begin position="88"/>
        <end position="107"/>
    </location>
</feature>
<protein>
    <submittedName>
        <fullName evidence="2">Uncharacterized protein</fullName>
    </submittedName>
</protein>
<dbReference type="AlphaFoldDB" id="A0A0G4FYQ3"/>
<reference evidence="2 3" key="1">
    <citation type="submission" date="2014-11" db="EMBL/GenBank/DDBJ databases">
        <authorList>
            <person name="Zhu J."/>
            <person name="Qi W."/>
            <person name="Song R."/>
        </authorList>
    </citation>
    <scope>NUCLEOTIDE SEQUENCE [LARGE SCALE GENOMIC DNA]</scope>
</reference>
<name>A0A0G4FYQ3_VITBC</name>
<evidence type="ECO:0000313" key="2">
    <source>
        <dbReference type="EMBL" id="CEM20578.1"/>
    </source>
</evidence>
<organism evidence="2 3">
    <name type="scientific">Vitrella brassicaformis (strain CCMP3155)</name>
    <dbReference type="NCBI Taxonomy" id="1169540"/>
    <lineage>
        <taxon>Eukaryota</taxon>
        <taxon>Sar</taxon>
        <taxon>Alveolata</taxon>
        <taxon>Colpodellida</taxon>
        <taxon>Vitrellaceae</taxon>
        <taxon>Vitrella</taxon>
    </lineage>
</organism>
<dbReference type="EMBL" id="CDMY01000531">
    <property type="protein sequence ID" value="CEM20578.1"/>
    <property type="molecule type" value="Genomic_DNA"/>
</dbReference>